<reference evidence="3 4" key="1">
    <citation type="submission" date="2018-05" db="EMBL/GenBank/DDBJ databases">
        <title>Flavobacterium sp. MEBiC07310.</title>
        <authorList>
            <person name="Baek K."/>
        </authorList>
    </citation>
    <scope>NUCLEOTIDE SEQUENCE [LARGE SCALE GENOMIC DNA]</scope>
    <source>
        <strain evidence="3 4">MEBiC07310</strain>
    </source>
</reference>
<dbReference type="Gene3D" id="3.40.50.2000">
    <property type="entry name" value="Glycogen Phosphorylase B"/>
    <property type="match status" value="2"/>
</dbReference>
<dbReference type="EMBL" id="CP029463">
    <property type="protein sequence ID" value="AWM13054.1"/>
    <property type="molecule type" value="Genomic_DNA"/>
</dbReference>
<dbReference type="InterPro" id="IPR028098">
    <property type="entry name" value="Glyco_trans_4-like_N"/>
</dbReference>
<dbReference type="SUPFAM" id="SSF53756">
    <property type="entry name" value="UDP-Glycosyltransferase/glycogen phosphorylase"/>
    <property type="match status" value="1"/>
</dbReference>
<protein>
    <submittedName>
        <fullName evidence="3">Glycosyltransferase family 1 protein</fullName>
    </submittedName>
</protein>
<dbReference type="RefSeq" id="WP_109568462.1">
    <property type="nucleotide sequence ID" value="NZ_CP029463.1"/>
</dbReference>
<organism evidence="3 4">
    <name type="scientific">Flavobacterium sediminis</name>
    <dbReference type="NCBI Taxonomy" id="2201181"/>
    <lineage>
        <taxon>Bacteria</taxon>
        <taxon>Pseudomonadati</taxon>
        <taxon>Bacteroidota</taxon>
        <taxon>Flavobacteriia</taxon>
        <taxon>Flavobacteriales</taxon>
        <taxon>Flavobacteriaceae</taxon>
        <taxon>Flavobacterium</taxon>
    </lineage>
</organism>
<dbReference type="OrthoDB" id="9790710at2"/>
<evidence type="ECO:0000259" key="1">
    <source>
        <dbReference type="Pfam" id="PF00534"/>
    </source>
</evidence>
<feature type="domain" description="Glycosyltransferase subfamily 4-like N-terminal" evidence="2">
    <location>
        <begin position="3"/>
        <end position="142"/>
    </location>
</feature>
<feature type="domain" description="Glycosyl transferase family 1" evidence="1">
    <location>
        <begin position="186"/>
        <end position="349"/>
    </location>
</feature>
<keyword evidence="4" id="KW-1185">Reference proteome</keyword>
<proteinExistence type="predicted"/>
<dbReference type="Pfam" id="PF13477">
    <property type="entry name" value="Glyco_trans_4_2"/>
    <property type="match status" value="1"/>
</dbReference>
<dbReference type="GO" id="GO:0016757">
    <property type="term" value="F:glycosyltransferase activity"/>
    <property type="evidence" value="ECO:0007669"/>
    <property type="project" value="InterPro"/>
</dbReference>
<evidence type="ECO:0000259" key="2">
    <source>
        <dbReference type="Pfam" id="PF13477"/>
    </source>
</evidence>
<accession>A0A2U8QT82</accession>
<keyword evidence="3" id="KW-0808">Transferase</keyword>
<dbReference type="CDD" id="cd03808">
    <property type="entry name" value="GT4_CapM-like"/>
    <property type="match status" value="1"/>
</dbReference>
<dbReference type="InterPro" id="IPR001296">
    <property type="entry name" value="Glyco_trans_1"/>
</dbReference>
<dbReference type="AlphaFoldDB" id="A0A2U8QT82"/>
<dbReference type="Proteomes" id="UP000245429">
    <property type="component" value="Chromosome"/>
</dbReference>
<dbReference type="Pfam" id="PF00534">
    <property type="entry name" value="Glycos_transf_1"/>
    <property type="match status" value="1"/>
</dbReference>
<evidence type="ECO:0000313" key="3">
    <source>
        <dbReference type="EMBL" id="AWM13054.1"/>
    </source>
</evidence>
<gene>
    <name evidence="3" type="ORF">DI487_03685</name>
</gene>
<name>A0A2U8QT82_9FLAO</name>
<dbReference type="KEGG" id="fse:DI487_03685"/>
<evidence type="ECO:0000313" key="4">
    <source>
        <dbReference type="Proteomes" id="UP000245429"/>
    </source>
</evidence>
<sequence>MKKICFVVSSPLTAQAFMLKHFEYLSQEFDITLVANFETEEQHAIPFVKETKNIKIVRNINLLSDLAALYELYKYLKQQHFDAIHSITPKAGLIATSAAWLAGVKLRIHIFTGQVWHTQTGLKKKLLQFLDKVMVFFATDILVDGQSQRDFLIQNHIIKDQNSKVLGKGSISGVDVSKFVPDQGIKKELRRQLGYSDDEVVFTFLGRMNRDKGILDLVTAFKRLHQEFPQAKLLLIGADEENLRPEIEQMQKEGIFFFGLTRKPQETLQAGDVFCLPSYREGFGTSVIEASLLQMPVICSDTYGLTETIVDNETGLRHKVANSEDLYKQMKILFLDANLRKAMGEEGRQYVLKYFSADEISSHWLAFYKEKLN</sequence>
<dbReference type="PANTHER" id="PTHR12526:SF630">
    <property type="entry name" value="GLYCOSYLTRANSFERASE"/>
    <property type="match status" value="1"/>
</dbReference>
<dbReference type="PANTHER" id="PTHR12526">
    <property type="entry name" value="GLYCOSYLTRANSFERASE"/>
    <property type="match status" value="1"/>
</dbReference>